<dbReference type="EC" id="6.3.4.14" evidence="1"/>
<name>A0ABM5LXE7_BACA1</name>
<dbReference type="SMART" id="SM00878">
    <property type="entry name" value="Biotin_carb_C"/>
    <property type="match status" value="1"/>
</dbReference>
<dbReference type="PANTHER" id="PTHR18866:SF33">
    <property type="entry name" value="METHYLCROTONOYL-COA CARBOXYLASE SUBUNIT ALPHA, MITOCHONDRIAL-RELATED"/>
    <property type="match status" value="1"/>
</dbReference>
<dbReference type="GO" id="GO:0003989">
    <property type="term" value="F:acetyl-CoA carboxylase activity"/>
    <property type="evidence" value="ECO:0007669"/>
    <property type="project" value="UniProtKB-EC"/>
</dbReference>
<dbReference type="Pfam" id="PF02785">
    <property type="entry name" value="Biotin_carb_C"/>
    <property type="match status" value="1"/>
</dbReference>
<dbReference type="PROSITE" id="PS50979">
    <property type="entry name" value="BC"/>
    <property type="match status" value="1"/>
</dbReference>
<dbReference type="SUPFAM" id="SSF56059">
    <property type="entry name" value="Glutathione synthetase ATP-binding domain-like"/>
    <property type="match status" value="1"/>
</dbReference>
<proteinExistence type="predicted"/>
<feature type="domain" description="Biotin carboxylation" evidence="8">
    <location>
        <begin position="2"/>
        <end position="443"/>
    </location>
</feature>
<accession>A0ABM5LXE7</accession>
<dbReference type="InterPro" id="IPR005481">
    <property type="entry name" value="BC-like_N"/>
</dbReference>
<dbReference type="InterPro" id="IPR050856">
    <property type="entry name" value="Biotin_carboxylase_complex"/>
</dbReference>
<dbReference type="Gene3D" id="3.30.470.20">
    <property type="entry name" value="ATP-grasp fold, B domain"/>
    <property type="match status" value="1"/>
</dbReference>
<dbReference type="Pfam" id="PF00289">
    <property type="entry name" value="Biotin_carb_N"/>
    <property type="match status" value="1"/>
</dbReference>
<sequence>MLFKKVLIANRGEIALRIIRTCKRLGIETAAIYSEADKEAPHTKAATEAYLVGKSRVNESYLNIDKIIEAAKESKADAIHPGYGLLSENSIFAERCRKENLTFIGPPPSVIAKMGSKIEARKAMEKAHIPVVPGVSESQSDVHSACLAARRIGFPVMLKASAGGGGIGMQLVHSEEELIKAYEGNKKRAADFFGDGSMYIEKVIENARHIEIQILADHFGNAVHLFERDCSVQRRHQKVIEEAPSPFVDDDLRTRIGETAVKAARSIGYTNAGTIEFLVDQDKNFYFLEMNTRLQVEHPVTEEITGMDLVEQQLKVAAGEKLTLSQRDIKRSGHAIEVRIYAEDPNTFYPSPGKITSFSLLKHPAVRHECAVAAGSTVSPFYDPMIAKMIVKGTSRNQAIEQLKTALREYHVEGIKTNIPFLEKIVHSEPFQKGEVTTDFLKK</sequence>
<reference evidence="9 10" key="1">
    <citation type="journal article" date="2011" name="Front. Microbiol.">
        <title>Genomic signatures of strain selection and enhancement in Bacillus atrophaeus var. globigii, a historical biowarfare simulant.</title>
        <authorList>
            <person name="Gibbons H.S."/>
            <person name="Broomall S.M."/>
            <person name="McNew L.A."/>
            <person name="Daligault H."/>
            <person name="Chapman C."/>
            <person name="Bruce D."/>
            <person name="Karavis M."/>
            <person name="Krepps M."/>
            <person name="McGregor P.A."/>
            <person name="Hong C."/>
            <person name="Park K.H."/>
            <person name="Akmal A."/>
            <person name="Feldman A."/>
            <person name="Lin J.S."/>
            <person name="Chang W.E."/>
            <person name="Higgs B.W."/>
            <person name="Demirev P."/>
            <person name="Lindquist J."/>
            <person name="Liem A."/>
            <person name="Fochler E."/>
            <person name="Read T.D."/>
            <person name="Tapia R."/>
            <person name="Johnson S."/>
            <person name="Bishop-Lilly K.A."/>
            <person name="Detter C."/>
            <person name="Han C."/>
            <person name="Sozhamannan S."/>
            <person name="Rosenzweig C.N."/>
            <person name="Skowronski E.W."/>
        </authorList>
    </citation>
    <scope>NUCLEOTIDE SEQUENCE [LARGE SCALE GENOMIC DNA]</scope>
    <source>
        <strain evidence="9 10">1942</strain>
    </source>
</reference>
<dbReference type="PROSITE" id="PS50975">
    <property type="entry name" value="ATP_GRASP"/>
    <property type="match status" value="1"/>
</dbReference>
<gene>
    <name evidence="9" type="ordered locus">BATR1942_07175</name>
</gene>
<dbReference type="Pfam" id="PF02786">
    <property type="entry name" value="CPSase_L_D2"/>
    <property type="match status" value="1"/>
</dbReference>
<dbReference type="InterPro" id="IPR011764">
    <property type="entry name" value="Biotin_carboxylation_dom"/>
</dbReference>
<evidence type="ECO:0000256" key="3">
    <source>
        <dbReference type="ARBA" id="ARBA00022741"/>
    </source>
</evidence>
<keyword evidence="4 6" id="KW-0067">ATP-binding</keyword>
<dbReference type="PANTHER" id="PTHR18866">
    <property type="entry name" value="CARBOXYLASE:PYRUVATE/ACETYL-COA/PROPIONYL-COA CARBOXYLASE"/>
    <property type="match status" value="1"/>
</dbReference>
<evidence type="ECO:0000256" key="2">
    <source>
        <dbReference type="ARBA" id="ARBA00022598"/>
    </source>
</evidence>
<protein>
    <recommendedName>
        <fullName evidence="1">biotin carboxylase</fullName>
        <ecNumber evidence="1">6.3.4.14</ecNumber>
    </recommendedName>
</protein>
<dbReference type="InterPro" id="IPR005482">
    <property type="entry name" value="Biotin_COase_C"/>
</dbReference>
<dbReference type="InterPro" id="IPR011054">
    <property type="entry name" value="Rudment_hybrid_motif"/>
</dbReference>
<evidence type="ECO:0000313" key="9">
    <source>
        <dbReference type="EMBL" id="ADP32385.1"/>
    </source>
</evidence>
<evidence type="ECO:0000256" key="1">
    <source>
        <dbReference type="ARBA" id="ARBA00013263"/>
    </source>
</evidence>
<dbReference type="Proteomes" id="UP000006867">
    <property type="component" value="Chromosome"/>
</dbReference>
<evidence type="ECO:0000256" key="4">
    <source>
        <dbReference type="ARBA" id="ARBA00022840"/>
    </source>
</evidence>
<dbReference type="EMBL" id="CP002207">
    <property type="protein sequence ID" value="ADP32385.1"/>
    <property type="molecule type" value="Genomic_DNA"/>
</dbReference>
<evidence type="ECO:0000256" key="6">
    <source>
        <dbReference type="PROSITE-ProRule" id="PRU00409"/>
    </source>
</evidence>
<keyword evidence="2 9" id="KW-0436">Ligase</keyword>
<evidence type="ECO:0000259" key="8">
    <source>
        <dbReference type="PROSITE" id="PS50979"/>
    </source>
</evidence>
<dbReference type="PROSITE" id="PS00867">
    <property type="entry name" value="CPSASE_2"/>
    <property type="match status" value="1"/>
</dbReference>
<organism evidence="9 10">
    <name type="scientific">Bacillus atrophaeus (strain 1942)</name>
    <dbReference type="NCBI Taxonomy" id="720555"/>
    <lineage>
        <taxon>Bacteria</taxon>
        <taxon>Bacillati</taxon>
        <taxon>Bacillota</taxon>
        <taxon>Bacilli</taxon>
        <taxon>Bacillales</taxon>
        <taxon>Bacillaceae</taxon>
        <taxon>Bacillus</taxon>
    </lineage>
</organism>
<evidence type="ECO:0000313" key="10">
    <source>
        <dbReference type="Proteomes" id="UP000006867"/>
    </source>
</evidence>
<keyword evidence="5" id="KW-0092">Biotin</keyword>
<dbReference type="InterPro" id="IPR005479">
    <property type="entry name" value="CPAse_ATP-bd"/>
</dbReference>
<dbReference type="SUPFAM" id="SSF51246">
    <property type="entry name" value="Rudiment single hybrid motif"/>
    <property type="match status" value="1"/>
</dbReference>
<dbReference type="PROSITE" id="PS00866">
    <property type="entry name" value="CPSASE_1"/>
    <property type="match status" value="1"/>
</dbReference>
<evidence type="ECO:0000256" key="5">
    <source>
        <dbReference type="ARBA" id="ARBA00023267"/>
    </source>
</evidence>
<dbReference type="InterPro" id="IPR016185">
    <property type="entry name" value="PreATP-grasp_dom_sf"/>
</dbReference>
<dbReference type="SUPFAM" id="SSF52440">
    <property type="entry name" value="PreATP-grasp domain"/>
    <property type="match status" value="1"/>
</dbReference>
<dbReference type="InterPro" id="IPR011761">
    <property type="entry name" value="ATP-grasp"/>
</dbReference>
<feature type="domain" description="ATP-grasp" evidence="7">
    <location>
        <begin position="121"/>
        <end position="318"/>
    </location>
</feature>
<keyword evidence="3 6" id="KW-0547">Nucleotide-binding</keyword>
<dbReference type="NCBIfam" id="NF006367">
    <property type="entry name" value="PRK08591.1"/>
    <property type="match status" value="1"/>
</dbReference>
<keyword evidence="10" id="KW-1185">Reference proteome</keyword>
<evidence type="ECO:0000259" key="7">
    <source>
        <dbReference type="PROSITE" id="PS50975"/>
    </source>
</evidence>